<dbReference type="OrthoDB" id="9805649at2"/>
<dbReference type="Gene3D" id="3.40.50.1110">
    <property type="entry name" value="SGNH hydrolase"/>
    <property type="match status" value="1"/>
</dbReference>
<gene>
    <name evidence="2" type="ORF">B5K06_20235</name>
</gene>
<evidence type="ECO:0008006" key="4">
    <source>
        <dbReference type="Google" id="ProtNLM"/>
    </source>
</evidence>
<feature type="compositionally biased region" description="Low complexity" evidence="1">
    <location>
        <begin position="68"/>
        <end position="81"/>
    </location>
</feature>
<dbReference type="EMBL" id="NAAC01000018">
    <property type="protein sequence ID" value="RDJ09040.1"/>
    <property type="molecule type" value="Genomic_DNA"/>
</dbReference>
<dbReference type="SUPFAM" id="SSF52266">
    <property type="entry name" value="SGNH hydrolase"/>
    <property type="match status" value="1"/>
</dbReference>
<comment type="caution">
    <text evidence="2">The sequence shown here is derived from an EMBL/GenBank/DDBJ whole genome shotgun (WGS) entry which is preliminary data.</text>
</comment>
<dbReference type="Pfam" id="PF04311">
    <property type="entry name" value="DUF459"/>
    <property type="match status" value="1"/>
</dbReference>
<evidence type="ECO:0000313" key="2">
    <source>
        <dbReference type="EMBL" id="RDJ09040.1"/>
    </source>
</evidence>
<evidence type="ECO:0000313" key="3">
    <source>
        <dbReference type="Proteomes" id="UP000254939"/>
    </source>
</evidence>
<name>A0A370KLL7_9HYPH</name>
<dbReference type="InterPro" id="IPR007407">
    <property type="entry name" value="DUF459"/>
</dbReference>
<dbReference type="Proteomes" id="UP000254939">
    <property type="component" value="Unassembled WGS sequence"/>
</dbReference>
<dbReference type="CDD" id="cd01829">
    <property type="entry name" value="SGNH_hydrolase_peri2"/>
    <property type="match status" value="1"/>
</dbReference>
<accession>A0A370KLL7</accession>
<sequence>MPADARLLIMRKRVNRVTLRWGAIGTATLVVFFSALPVQVADAQERYYYRRSILDFFLGRRYIQEYPPQQAPSQNAPQRQPVPRKKAAAPRAAAAPRPAAPAVVEEKAVEKLANAQKILVVGDFLAGGLGVGMDAAFRDSPGVVVETHSNVASGLVRDDYYDWPQQLTKFMDEAKPAMVIVMLGANDRQQMVTDIGKEKFRTDGWYAEYQRRVVAFGQQVTSRKIPLLWVGLPAFDSPAMTADAVQLNQLFRKQMEGVGGEFVDIWDGFVSEGGEFIVTGSDINGQQVRLRTSDGINLTEAGRRKLAFYVEKPVRRILGVQASPDLVRLDTGNTPAIDAVAMPGRTEPISLSDPNLDGGAELLGGRAFPVSATKSPRDLLVQDGEMAAPPAGRVDDYRMAPMKPTAQVTIK</sequence>
<feature type="region of interest" description="Disordered" evidence="1">
    <location>
        <begin position="68"/>
        <end position="96"/>
    </location>
</feature>
<organism evidence="2 3">
    <name type="scientific">Rhizobium grahamii</name>
    <dbReference type="NCBI Taxonomy" id="1120045"/>
    <lineage>
        <taxon>Bacteria</taxon>
        <taxon>Pseudomonadati</taxon>
        <taxon>Pseudomonadota</taxon>
        <taxon>Alphaproteobacteria</taxon>
        <taxon>Hyphomicrobiales</taxon>
        <taxon>Rhizobiaceae</taxon>
        <taxon>Rhizobium/Agrobacterium group</taxon>
        <taxon>Rhizobium</taxon>
    </lineage>
</organism>
<reference evidence="2 3" key="1">
    <citation type="submission" date="2017-03" db="EMBL/GenBank/DDBJ databases">
        <title>Genome analysis of Rhizobial strains effectives or ineffectives for nitrogen fixation isolated from bean seeds.</title>
        <authorList>
            <person name="Peralta H."/>
            <person name="Aguilar-Vera A."/>
            <person name="Mora Y."/>
            <person name="Vargas-Lagunas C."/>
            <person name="Girard L."/>
            <person name="Mora J."/>
        </authorList>
    </citation>
    <scope>NUCLEOTIDE SEQUENCE [LARGE SCALE GENOMIC DNA]</scope>
    <source>
        <strain evidence="2 3">CCGM3</strain>
    </source>
</reference>
<proteinExistence type="predicted"/>
<protein>
    <recommendedName>
        <fullName evidence="4">DUF459 domain-containing protein</fullName>
    </recommendedName>
</protein>
<evidence type="ECO:0000256" key="1">
    <source>
        <dbReference type="SAM" id="MobiDB-lite"/>
    </source>
</evidence>
<dbReference type="InterPro" id="IPR036514">
    <property type="entry name" value="SGNH_hydro_sf"/>
</dbReference>
<dbReference type="AlphaFoldDB" id="A0A370KLL7"/>
<dbReference type="GO" id="GO:0016788">
    <property type="term" value="F:hydrolase activity, acting on ester bonds"/>
    <property type="evidence" value="ECO:0007669"/>
    <property type="project" value="UniProtKB-ARBA"/>
</dbReference>